<dbReference type="InterPro" id="IPR006139">
    <property type="entry name" value="D-isomer_2_OHA_DH_cat_dom"/>
</dbReference>
<evidence type="ECO:0000256" key="1">
    <source>
        <dbReference type="ARBA" id="ARBA00005854"/>
    </source>
</evidence>
<dbReference type="Pfam" id="PF00389">
    <property type="entry name" value="2-Hacid_dh"/>
    <property type="match status" value="1"/>
</dbReference>
<evidence type="ECO:0000259" key="5">
    <source>
        <dbReference type="Pfam" id="PF00389"/>
    </source>
</evidence>
<dbReference type="Pfam" id="PF02826">
    <property type="entry name" value="2-Hacid_dh_C"/>
    <property type="match status" value="1"/>
</dbReference>
<dbReference type="InterPro" id="IPR036291">
    <property type="entry name" value="NAD(P)-bd_dom_sf"/>
</dbReference>
<dbReference type="eggNOG" id="COG1052">
    <property type="taxonomic scope" value="Bacteria"/>
</dbReference>
<dbReference type="PANTHER" id="PTHR43761:SF1">
    <property type="entry name" value="D-ISOMER SPECIFIC 2-HYDROXYACID DEHYDROGENASE CATALYTIC DOMAIN-CONTAINING PROTEIN-RELATED"/>
    <property type="match status" value="1"/>
</dbReference>
<comment type="similarity">
    <text evidence="1 4">Belongs to the D-isomer specific 2-hydroxyacid dehydrogenase family.</text>
</comment>
<dbReference type="SUPFAM" id="SSF52283">
    <property type="entry name" value="Formate/glycerate dehydrogenase catalytic domain-like"/>
    <property type="match status" value="1"/>
</dbReference>
<reference evidence="7 8" key="1">
    <citation type="journal article" date="2005" name="Nucleic Acids Res.">
        <title>Genomic blueprint of Hahella chejuensis, a marine microbe producing an algicidal agent.</title>
        <authorList>
            <person name="Jeong H."/>
            <person name="Yim J.H."/>
            <person name="Lee C."/>
            <person name="Choi S.-H."/>
            <person name="Park Y.K."/>
            <person name="Yoon S.H."/>
            <person name="Hur C.-G."/>
            <person name="Kang H.-Y."/>
            <person name="Kim D."/>
            <person name="Lee H.H."/>
            <person name="Park K.H."/>
            <person name="Park S.-H."/>
            <person name="Park H.-S."/>
            <person name="Lee H.K."/>
            <person name="Oh T.K."/>
            <person name="Kim J.F."/>
        </authorList>
    </citation>
    <scope>NUCLEOTIDE SEQUENCE [LARGE SCALE GENOMIC DNA]</scope>
    <source>
        <strain evidence="7 8">KCTC 2396</strain>
    </source>
</reference>
<evidence type="ECO:0000313" key="8">
    <source>
        <dbReference type="Proteomes" id="UP000000238"/>
    </source>
</evidence>
<name>Q2SLU7_HAHCH</name>
<dbReference type="EMBL" id="CP000155">
    <property type="protein sequence ID" value="ABC28377.1"/>
    <property type="molecule type" value="Genomic_DNA"/>
</dbReference>
<evidence type="ECO:0000256" key="4">
    <source>
        <dbReference type="RuleBase" id="RU003719"/>
    </source>
</evidence>
<keyword evidence="8" id="KW-1185">Reference proteome</keyword>
<dbReference type="AlphaFoldDB" id="Q2SLU7"/>
<gene>
    <name evidence="7" type="ordered locus">HCH_01519</name>
</gene>
<dbReference type="OrthoDB" id="9805416at2"/>
<dbReference type="KEGG" id="hch:HCH_01519"/>
<dbReference type="Gene3D" id="3.40.50.720">
    <property type="entry name" value="NAD(P)-binding Rossmann-like Domain"/>
    <property type="match status" value="2"/>
</dbReference>
<dbReference type="SUPFAM" id="SSF51735">
    <property type="entry name" value="NAD(P)-binding Rossmann-fold domains"/>
    <property type="match status" value="1"/>
</dbReference>
<dbReference type="PROSITE" id="PS00671">
    <property type="entry name" value="D_2_HYDROXYACID_DH_3"/>
    <property type="match status" value="1"/>
</dbReference>
<dbReference type="InterPro" id="IPR029753">
    <property type="entry name" value="D-isomer_DH_CS"/>
</dbReference>
<proteinExistence type="inferred from homology"/>
<evidence type="ECO:0000313" key="7">
    <source>
        <dbReference type="EMBL" id="ABC28377.1"/>
    </source>
</evidence>
<evidence type="ECO:0000259" key="6">
    <source>
        <dbReference type="Pfam" id="PF02826"/>
    </source>
</evidence>
<dbReference type="STRING" id="349521.HCH_01519"/>
<feature type="domain" description="D-isomer specific 2-hydroxyacid dehydrogenase catalytic" evidence="5">
    <location>
        <begin position="13"/>
        <end position="315"/>
    </location>
</feature>
<dbReference type="HOGENOM" id="CLU_019796_1_3_6"/>
<sequence>MKAVILDAESLGADVSLDSLQEHVTAFDSYAATAPEQVAERIAGKDIVIVNKVVLNEAHMIGSPELKLIAVTATGVNNIDMAAAKKHGVEVRNVAHYGTATIVQHVFSMVLALSNNLLRYTAAVERGDWGSARQFCLMDYPIRELSGKVFGVVGYGDLGRAAGAVAQAFGMEVKVGARPGTEPGVRGGVNYLPMEELLFQTDVLSLHCLLSEDTRNMIGAAELALMKPDALLINTARGGLVDEAALADALRNGRLGGAGFDVLTEEPPVNGNLLLAPDIPNLIITPHCAWASREARQRLVDKTGDNIAAFAHREERQVRL</sequence>
<dbReference type="RefSeq" id="WP_011395450.1">
    <property type="nucleotide sequence ID" value="NC_007645.1"/>
</dbReference>
<dbReference type="InterPro" id="IPR006140">
    <property type="entry name" value="D-isomer_DH_NAD-bd"/>
</dbReference>
<dbReference type="InterPro" id="IPR050418">
    <property type="entry name" value="D-iso_2-hydroxyacid_DH_PdxB"/>
</dbReference>
<evidence type="ECO:0000256" key="3">
    <source>
        <dbReference type="ARBA" id="ARBA00023027"/>
    </source>
</evidence>
<protein>
    <submittedName>
        <fullName evidence="7">Lactate dehydrogenase and related dehydrogenase</fullName>
    </submittedName>
</protein>
<evidence type="ECO:0000256" key="2">
    <source>
        <dbReference type="ARBA" id="ARBA00023002"/>
    </source>
</evidence>
<keyword evidence="2 4" id="KW-0560">Oxidoreductase</keyword>
<keyword evidence="3" id="KW-0520">NAD</keyword>
<feature type="domain" description="D-isomer specific 2-hydroxyacid dehydrogenase NAD-binding" evidence="6">
    <location>
        <begin position="107"/>
        <end position="289"/>
    </location>
</feature>
<dbReference type="GO" id="GO:0051287">
    <property type="term" value="F:NAD binding"/>
    <property type="evidence" value="ECO:0007669"/>
    <property type="project" value="InterPro"/>
</dbReference>
<dbReference type="PANTHER" id="PTHR43761">
    <property type="entry name" value="D-ISOMER SPECIFIC 2-HYDROXYACID DEHYDROGENASE FAMILY PROTEIN (AFU_ORTHOLOGUE AFUA_1G13630)"/>
    <property type="match status" value="1"/>
</dbReference>
<dbReference type="CDD" id="cd12162">
    <property type="entry name" value="2-Hacid_dh_4"/>
    <property type="match status" value="1"/>
</dbReference>
<dbReference type="Proteomes" id="UP000000238">
    <property type="component" value="Chromosome"/>
</dbReference>
<dbReference type="GO" id="GO:0016616">
    <property type="term" value="F:oxidoreductase activity, acting on the CH-OH group of donors, NAD or NADP as acceptor"/>
    <property type="evidence" value="ECO:0007669"/>
    <property type="project" value="InterPro"/>
</dbReference>
<organism evidence="7 8">
    <name type="scientific">Hahella chejuensis (strain KCTC 2396)</name>
    <dbReference type="NCBI Taxonomy" id="349521"/>
    <lineage>
        <taxon>Bacteria</taxon>
        <taxon>Pseudomonadati</taxon>
        <taxon>Pseudomonadota</taxon>
        <taxon>Gammaproteobacteria</taxon>
        <taxon>Oceanospirillales</taxon>
        <taxon>Hahellaceae</taxon>
        <taxon>Hahella</taxon>
    </lineage>
</organism>
<accession>Q2SLU7</accession>